<name>A0A133KIF5_HEYCO</name>
<gene>
    <name evidence="2" type="ORF">HMPREF3213_02779</name>
</gene>
<keyword evidence="1" id="KW-0812">Transmembrane</keyword>
<sequence length="57" mass="6817">MFKFNNKKYPPIFVKSFLEERLQEQVSACSFFYSIQLALFTQFLFEMFITALNPDHA</sequence>
<keyword evidence="1" id="KW-0472">Membrane</keyword>
<protein>
    <submittedName>
        <fullName evidence="2">Uncharacterized protein</fullName>
    </submittedName>
</protein>
<dbReference type="PATRIC" id="fig|1398.22.peg.2787"/>
<dbReference type="AlphaFoldDB" id="A0A133KIF5"/>
<comment type="caution">
    <text evidence="2">The sequence shown here is derived from an EMBL/GenBank/DDBJ whole genome shotgun (WGS) entry which is preliminary data.</text>
</comment>
<dbReference type="Proteomes" id="UP000070376">
    <property type="component" value="Unassembled WGS sequence"/>
</dbReference>
<accession>A0A133KIF5</accession>
<reference evidence="3" key="1">
    <citation type="submission" date="2016-01" db="EMBL/GenBank/DDBJ databases">
        <authorList>
            <person name="Mitreva M."/>
            <person name="Pepin K.H."/>
            <person name="Mihindukulasuriya K.A."/>
            <person name="Fulton R."/>
            <person name="Fronick C."/>
            <person name="O'Laughlin M."/>
            <person name="Miner T."/>
            <person name="Herter B."/>
            <person name="Rosa B.A."/>
            <person name="Cordes M."/>
            <person name="Tomlinson C."/>
            <person name="Wollam A."/>
            <person name="Palsikar V.B."/>
            <person name="Mardis E.R."/>
            <person name="Wilson R.K."/>
        </authorList>
    </citation>
    <scope>NUCLEOTIDE SEQUENCE [LARGE SCALE GENOMIC DNA]</scope>
    <source>
        <strain evidence="3">GED7749B</strain>
    </source>
</reference>
<feature type="transmembrane region" description="Helical" evidence="1">
    <location>
        <begin position="31"/>
        <end position="52"/>
    </location>
</feature>
<evidence type="ECO:0000256" key="1">
    <source>
        <dbReference type="SAM" id="Phobius"/>
    </source>
</evidence>
<dbReference type="EMBL" id="LRPN01000119">
    <property type="protein sequence ID" value="KWZ79403.1"/>
    <property type="molecule type" value="Genomic_DNA"/>
</dbReference>
<evidence type="ECO:0000313" key="2">
    <source>
        <dbReference type="EMBL" id="KWZ79403.1"/>
    </source>
</evidence>
<proteinExistence type="predicted"/>
<evidence type="ECO:0000313" key="3">
    <source>
        <dbReference type="Proteomes" id="UP000070376"/>
    </source>
</evidence>
<organism evidence="2 3">
    <name type="scientific">Heyndrickxia coagulans</name>
    <name type="common">Weizmannia coagulans</name>
    <dbReference type="NCBI Taxonomy" id="1398"/>
    <lineage>
        <taxon>Bacteria</taxon>
        <taxon>Bacillati</taxon>
        <taxon>Bacillota</taxon>
        <taxon>Bacilli</taxon>
        <taxon>Bacillales</taxon>
        <taxon>Bacillaceae</taxon>
        <taxon>Heyndrickxia</taxon>
    </lineage>
</organism>
<keyword evidence="1" id="KW-1133">Transmembrane helix</keyword>